<dbReference type="PANTHER" id="PTHR34512:SF30">
    <property type="entry name" value="OUTER MEMBRANE PROTEIN ASSEMBLY FACTOR BAMB"/>
    <property type="match status" value="1"/>
</dbReference>
<reference evidence="3 4" key="1">
    <citation type="submission" date="2019-02" db="EMBL/GenBank/DDBJ databases">
        <title>Deep-cultivation of Planctomycetes and their phenomic and genomic characterization uncovers novel biology.</title>
        <authorList>
            <person name="Wiegand S."/>
            <person name="Jogler M."/>
            <person name="Boedeker C."/>
            <person name="Pinto D."/>
            <person name="Vollmers J."/>
            <person name="Rivas-Marin E."/>
            <person name="Kohn T."/>
            <person name="Peeters S.H."/>
            <person name="Heuer A."/>
            <person name="Rast P."/>
            <person name="Oberbeckmann S."/>
            <person name="Bunk B."/>
            <person name="Jeske O."/>
            <person name="Meyerdierks A."/>
            <person name="Storesund J.E."/>
            <person name="Kallscheuer N."/>
            <person name="Luecker S."/>
            <person name="Lage O.M."/>
            <person name="Pohl T."/>
            <person name="Merkel B.J."/>
            <person name="Hornburger P."/>
            <person name="Mueller R.-W."/>
            <person name="Bruemmer F."/>
            <person name="Labrenz M."/>
            <person name="Spormann A.M."/>
            <person name="Op Den Camp H."/>
            <person name="Overmann J."/>
            <person name="Amann R."/>
            <person name="Jetten M.S.M."/>
            <person name="Mascher T."/>
            <person name="Medema M.H."/>
            <person name="Devos D.P."/>
            <person name="Kaster A.-K."/>
            <person name="Ovreas L."/>
            <person name="Rohde M."/>
            <person name="Galperin M.Y."/>
            <person name="Jogler C."/>
        </authorList>
    </citation>
    <scope>NUCLEOTIDE SEQUENCE [LARGE SCALE GENOMIC DNA]</scope>
    <source>
        <strain evidence="3 4">CA54</strain>
    </source>
</reference>
<protein>
    <submittedName>
        <fullName evidence="3">Outer membrane biogenesis protein BamB</fullName>
    </submittedName>
</protein>
<dbReference type="InterPro" id="IPR018247">
    <property type="entry name" value="EF_Hand_1_Ca_BS"/>
</dbReference>
<dbReference type="Pfam" id="PF13360">
    <property type="entry name" value="PQQ_2"/>
    <property type="match status" value="2"/>
</dbReference>
<dbReference type="Gene3D" id="1.10.238.10">
    <property type="entry name" value="EF-hand"/>
    <property type="match status" value="1"/>
</dbReference>
<sequence precursor="true">MHRVFRSICLAVAVLSTCALHAEDWPQFRGPNCSGISTTTATLPVEFSETEHVLWSDEIGEGVGSPVIAAGRLFVTAMVDKETVGLLAFDAKTGKPIWKQTWKTGPLAEVHETNSHASTTPAADADHVYVYFPTMGMLAFDAATGAQLWEKKLPVPFFVFKWGPAMSPVLYKDLVIFCQDDDLAPAIYALNKETGEIVWMDDRSDMAVNYSHPVICETDQGDELVVAGTGKLIGYDPNNGERLWYAKVLLRNIKTTPVCQNGTIYISLQSGGIANQWLATADQAETGNSDGKLTREEMQGFVGETKIPESFFKKTFERGDKNKDGFLEGEELDYAFLHPDNFAGARFDAEEAGDQFVLAVRGGGRGDVTDSHVLWKHKTKYTDHIVSPFVHDGRMFLIKGGGITTVFDTEEGKVLRRAKRISNTSEYFASPIYGDGKIYLAGENGFVVVLADGPDYEILAKNDMGDSIVGTPAIAEGRLYIRTRTKLICVGDE</sequence>
<dbReference type="InterPro" id="IPR011047">
    <property type="entry name" value="Quinoprotein_ADH-like_sf"/>
</dbReference>
<evidence type="ECO:0000259" key="2">
    <source>
        <dbReference type="PROSITE" id="PS50222"/>
    </source>
</evidence>
<gene>
    <name evidence="3" type="ORF">CA54_37700</name>
</gene>
<dbReference type="Gene3D" id="2.130.10.10">
    <property type="entry name" value="YVTN repeat-like/Quinoprotein amine dehydrogenase"/>
    <property type="match status" value="2"/>
</dbReference>
<dbReference type="PROSITE" id="PS00018">
    <property type="entry name" value="EF_HAND_1"/>
    <property type="match status" value="1"/>
</dbReference>
<organism evidence="3 4">
    <name type="scientific">Symmachiella macrocystis</name>
    <dbReference type="NCBI Taxonomy" id="2527985"/>
    <lineage>
        <taxon>Bacteria</taxon>
        <taxon>Pseudomonadati</taxon>
        <taxon>Planctomycetota</taxon>
        <taxon>Planctomycetia</taxon>
        <taxon>Planctomycetales</taxon>
        <taxon>Planctomycetaceae</taxon>
        <taxon>Symmachiella</taxon>
    </lineage>
</organism>
<dbReference type="SUPFAM" id="SSF50998">
    <property type="entry name" value="Quinoprotein alcohol dehydrogenase-like"/>
    <property type="match status" value="2"/>
</dbReference>
<accession>A0A5C6BRN8</accession>
<dbReference type="AlphaFoldDB" id="A0A5C6BRN8"/>
<proteinExistence type="predicted"/>
<evidence type="ECO:0000313" key="4">
    <source>
        <dbReference type="Proteomes" id="UP000320735"/>
    </source>
</evidence>
<dbReference type="InterPro" id="IPR002048">
    <property type="entry name" value="EF_hand_dom"/>
</dbReference>
<dbReference type="RefSeq" id="WP_146372155.1">
    <property type="nucleotide sequence ID" value="NZ_SJPP01000001.1"/>
</dbReference>
<dbReference type="GO" id="GO:0005509">
    <property type="term" value="F:calcium ion binding"/>
    <property type="evidence" value="ECO:0007669"/>
    <property type="project" value="InterPro"/>
</dbReference>
<dbReference type="InterPro" id="IPR018391">
    <property type="entry name" value="PQQ_b-propeller_rpt"/>
</dbReference>
<dbReference type="EMBL" id="SJPP01000001">
    <property type="protein sequence ID" value="TWU14900.1"/>
    <property type="molecule type" value="Genomic_DNA"/>
</dbReference>
<dbReference type="SUPFAM" id="SSF47473">
    <property type="entry name" value="EF-hand"/>
    <property type="match status" value="1"/>
</dbReference>
<dbReference type="InterPro" id="IPR015943">
    <property type="entry name" value="WD40/YVTN_repeat-like_dom_sf"/>
</dbReference>
<dbReference type="PROSITE" id="PS50222">
    <property type="entry name" value="EF_HAND_2"/>
    <property type="match status" value="1"/>
</dbReference>
<evidence type="ECO:0000256" key="1">
    <source>
        <dbReference type="SAM" id="SignalP"/>
    </source>
</evidence>
<evidence type="ECO:0000313" key="3">
    <source>
        <dbReference type="EMBL" id="TWU14900.1"/>
    </source>
</evidence>
<dbReference type="Proteomes" id="UP000320735">
    <property type="component" value="Unassembled WGS sequence"/>
</dbReference>
<keyword evidence="4" id="KW-1185">Reference proteome</keyword>
<feature type="chain" id="PRO_5022746930" evidence="1">
    <location>
        <begin position="23"/>
        <end position="493"/>
    </location>
</feature>
<feature type="domain" description="EF-hand" evidence="2">
    <location>
        <begin position="307"/>
        <end position="342"/>
    </location>
</feature>
<dbReference type="InterPro" id="IPR002372">
    <property type="entry name" value="PQQ_rpt_dom"/>
</dbReference>
<dbReference type="SMART" id="SM00564">
    <property type="entry name" value="PQQ"/>
    <property type="match status" value="4"/>
</dbReference>
<dbReference type="PANTHER" id="PTHR34512">
    <property type="entry name" value="CELL SURFACE PROTEIN"/>
    <property type="match status" value="1"/>
</dbReference>
<comment type="caution">
    <text evidence="3">The sequence shown here is derived from an EMBL/GenBank/DDBJ whole genome shotgun (WGS) entry which is preliminary data.</text>
</comment>
<name>A0A5C6BRN8_9PLAN</name>
<dbReference type="InterPro" id="IPR011992">
    <property type="entry name" value="EF-hand-dom_pair"/>
</dbReference>
<feature type="signal peptide" evidence="1">
    <location>
        <begin position="1"/>
        <end position="22"/>
    </location>
</feature>
<keyword evidence="1" id="KW-0732">Signal</keyword>
<dbReference type="OrthoDB" id="244732at2"/>